<feature type="signal peptide" evidence="2">
    <location>
        <begin position="1"/>
        <end position="24"/>
    </location>
</feature>
<reference evidence="3 4" key="1">
    <citation type="submission" date="2023-12" db="EMBL/GenBank/DDBJ databases">
        <title>Whole-genome sequencing of halo(alkali)philic microorganisms from hypersaline lakes.</title>
        <authorList>
            <person name="Sorokin D.Y."/>
            <person name="Merkel A.Y."/>
            <person name="Messina E."/>
            <person name="Yakimov M."/>
        </authorList>
    </citation>
    <scope>NUCLEOTIDE SEQUENCE [LARGE SCALE GENOMIC DNA]</scope>
    <source>
        <strain evidence="3 4">AB-CW1</strain>
    </source>
</reference>
<name>A0AAP6JEF8_9GAMM</name>
<feature type="chain" id="PRO_5042836369" evidence="2">
    <location>
        <begin position="25"/>
        <end position="657"/>
    </location>
</feature>
<organism evidence="3 4">
    <name type="scientific">Natronospira elongata</name>
    <dbReference type="NCBI Taxonomy" id="3110268"/>
    <lineage>
        <taxon>Bacteria</taxon>
        <taxon>Pseudomonadati</taxon>
        <taxon>Pseudomonadota</taxon>
        <taxon>Gammaproteobacteria</taxon>
        <taxon>Natronospirales</taxon>
        <taxon>Natronospiraceae</taxon>
        <taxon>Natronospira</taxon>
    </lineage>
</organism>
<feature type="compositionally biased region" description="Basic and acidic residues" evidence="1">
    <location>
        <begin position="647"/>
        <end position="657"/>
    </location>
</feature>
<evidence type="ECO:0000313" key="4">
    <source>
        <dbReference type="Proteomes" id="UP001302316"/>
    </source>
</evidence>
<gene>
    <name evidence="3" type="ORF">VCB98_06395</name>
</gene>
<keyword evidence="4" id="KW-1185">Reference proteome</keyword>
<dbReference type="Proteomes" id="UP001302316">
    <property type="component" value="Unassembled WGS sequence"/>
</dbReference>
<keyword evidence="2" id="KW-0732">Signal</keyword>
<evidence type="ECO:0000313" key="3">
    <source>
        <dbReference type="EMBL" id="MEA5445445.1"/>
    </source>
</evidence>
<dbReference type="RefSeq" id="WP_346051073.1">
    <property type="nucleotide sequence ID" value="NZ_JAYGII010000010.1"/>
</dbReference>
<accession>A0AAP6JEF8</accession>
<evidence type="ECO:0000256" key="1">
    <source>
        <dbReference type="SAM" id="MobiDB-lite"/>
    </source>
</evidence>
<feature type="region of interest" description="Disordered" evidence="1">
    <location>
        <begin position="624"/>
        <end position="657"/>
    </location>
</feature>
<proteinExistence type="predicted"/>
<sequence>MSLFSRSRAWSVLLLAAFLLPLMACESIDDDGDFAVEIRTAAAQGIPFNTLVELHAGIDEPRETWTARVDPNGVLRFRFEEDNLPHPRDFIWLEAQVQRADGVLIDLKVLVDEWQHIEAAVDEDGQITPNEFPRLFFSALRLVESEMLEHEADGLIRDGEKLRQYLDELDAQVLLDSTTALMVALNTSDPGFPDELDEIRKLFTQPEITRDLILQAGDTQPDLLAEIRTRVLDQADRKAGWNEPSELLGRFAMHLPRFPGITGDVFRFDTESSGRIGAPEGQDDFSWWLEDGSVKIDFAGDLTWRGSELQQDEDGNPVTAEFTERYDSARFHRILAGEESNLILVQAEFERVFDDEEFGTQTRTATRAMTGWFGSKDELPVEEVEGRWVLNLPDSDLDEQVASLRLDPNNMGEVEFGGWKAGETINWSSDESQLIFEAPDGRLEIEFVRPSRNGWVGIITELDETGAVISESVDLIDRGDSAFDPNDVAGTYWPFGGNVAPGMDSATAFRIRLTTAQEGEEGQAQSMRSVGWVVEDGDVVIRSCFDEEEQVWVGLQEDPDEELVCTEFRRRTWDLVRISERDEDDDDYVIVETLEVWNNEDLSEPPNNTFFKRLYFVERRSPEVGGEEQQAGHVASPLADILVPGRGHPDPEIGGER</sequence>
<dbReference type="EMBL" id="JAYGII010000010">
    <property type="protein sequence ID" value="MEA5445445.1"/>
    <property type="molecule type" value="Genomic_DNA"/>
</dbReference>
<protein>
    <submittedName>
        <fullName evidence="3">Uncharacterized protein</fullName>
    </submittedName>
</protein>
<evidence type="ECO:0000256" key="2">
    <source>
        <dbReference type="SAM" id="SignalP"/>
    </source>
</evidence>
<comment type="caution">
    <text evidence="3">The sequence shown here is derived from an EMBL/GenBank/DDBJ whole genome shotgun (WGS) entry which is preliminary data.</text>
</comment>
<dbReference type="AlphaFoldDB" id="A0AAP6JEF8"/>